<dbReference type="GO" id="GO:0009584">
    <property type="term" value="P:detection of visible light"/>
    <property type="evidence" value="ECO:0007669"/>
    <property type="project" value="InterPro"/>
</dbReference>
<dbReference type="InterPro" id="IPR043150">
    <property type="entry name" value="Phytochrome_PHY_sf"/>
</dbReference>
<dbReference type="InterPro" id="IPR000014">
    <property type="entry name" value="PAS"/>
</dbReference>
<dbReference type="InterPro" id="IPR001294">
    <property type="entry name" value="Phytochrome"/>
</dbReference>
<keyword evidence="9" id="KW-1185">Reference proteome</keyword>
<dbReference type="InterPro" id="IPR016132">
    <property type="entry name" value="Phyto_chromo_attachment"/>
</dbReference>
<dbReference type="PROSITE" id="PS50046">
    <property type="entry name" value="PHYTOCHROME_2"/>
    <property type="match status" value="1"/>
</dbReference>
<dbReference type="InterPro" id="IPR013515">
    <property type="entry name" value="Phytochrome_cen-reg"/>
</dbReference>
<keyword evidence="2" id="KW-0716">Sensory transduction</keyword>
<dbReference type="PANTHER" id="PTHR43065">
    <property type="entry name" value="SENSOR HISTIDINE KINASE"/>
    <property type="match status" value="1"/>
</dbReference>
<dbReference type="AlphaFoldDB" id="A0A1T4S5K4"/>
<dbReference type="CDD" id="cd00130">
    <property type="entry name" value="PAS"/>
    <property type="match status" value="1"/>
</dbReference>
<evidence type="ECO:0000256" key="3">
    <source>
        <dbReference type="ARBA" id="ARBA00022991"/>
    </source>
</evidence>
<dbReference type="SUPFAM" id="SSF55781">
    <property type="entry name" value="GAF domain-like"/>
    <property type="match status" value="2"/>
</dbReference>
<evidence type="ECO:0000259" key="7">
    <source>
        <dbReference type="PROSITE" id="PS50112"/>
    </source>
</evidence>
<dbReference type="SUPFAM" id="SSF55785">
    <property type="entry name" value="PYP-like sensor domain (PAS domain)"/>
    <property type="match status" value="1"/>
</dbReference>
<dbReference type="GO" id="GO:0006355">
    <property type="term" value="P:regulation of DNA-templated transcription"/>
    <property type="evidence" value="ECO:0007669"/>
    <property type="project" value="InterPro"/>
</dbReference>
<evidence type="ECO:0000313" key="8">
    <source>
        <dbReference type="EMBL" id="SKA23178.1"/>
    </source>
</evidence>
<evidence type="ECO:0000313" key="9">
    <source>
        <dbReference type="Proteomes" id="UP000190061"/>
    </source>
</evidence>
<dbReference type="InterPro" id="IPR013654">
    <property type="entry name" value="PAS_2"/>
</dbReference>
<dbReference type="RefSeq" id="WP_159447400.1">
    <property type="nucleotide sequence ID" value="NZ_FUXP01000013.1"/>
</dbReference>
<dbReference type="Proteomes" id="UP000190061">
    <property type="component" value="Unassembled WGS sequence"/>
</dbReference>
<dbReference type="InterPro" id="IPR029016">
    <property type="entry name" value="GAF-like_dom_sf"/>
</dbReference>
<keyword evidence="4" id="KW-0675">Receptor</keyword>
<dbReference type="Pfam" id="PF08446">
    <property type="entry name" value="PAS_2"/>
    <property type="match status" value="1"/>
</dbReference>
<organism evidence="8 9">
    <name type="scientific">Lysobacter spongiicola DSM 21749</name>
    <dbReference type="NCBI Taxonomy" id="1122188"/>
    <lineage>
        <taxon>Bacteria</taxon>
        <taxon>Pseudomonadati</taxon>
        <taxon>Pseudomonadota</taxon>
        <taxon>Gammaproteobacteria</taxon>
        <taxon>Lysobacterales</taxon>
        <taxon>Lysobacteraceae</taxon>
        <taxon>Novilysobacter</taxon>
    </lineage>
</organism>
<dbReference type="STRING" id="1122188.SAMN02745674_02568"/>
<evidence type="ECO:0000256" key="5">
    <source>
        <dbReference type="SAM" id="MobiDB-lite"/>
    </source>
</evidence>
<dbReference type="PANTHER" id="PTHR43065:SF42">
    <property type="entry name" value="TWO-COMPONENT SENSOR PPRA"/>
    <property type="match status" value="1"/>
</dbReference>
<dbReference type="Pfam" id="PF00360">
    <property type="entry name" value="PHY"/>
    <property type="match status" value="1"/>
</dbReference>
<feature type="region of interest" description="Disordered" evidence="5">
    <location>
        <begin position="563"/>
        <end position="584"/>
    </location>
</feature>
<keyword evidence="3" id="KW-0157">Chromophore</keyword>
<name>A0A1T4S5K4_9GAMM</name>
<dbReference type="PRINTS" id="PR01033">
    <property type="entry name" value="PHYTOCHROME"/>
</dbReference>
<keyword evidence="1" id="KW-0600">Photoreceptor protein</keyword>
<proteinExistence type="predicted"/>
<dbReference type="GO" id="GO:0009881">
    <property type="term" value="F:photoreceptor activity"/>
    <property type="evidence" value="ECO:0007669"/>
    <property type="project" value="UniProtKB-KW"/>
</dbReference>
<dbReference type="Gene3D" id="3.30.450.40">
    <property type="match status" value="1"/>
</dbReference>
<evidence type="ECO:0000256" key="4">
    <source>
        <dbReference type="ARBA" id="ARBA00023170"/>
    </source>
</evidence>
<gene>
    <name evidence="8" type="ORF">SAMN02745674_02568</name>
</gene>
<dbReference type="PROSITE" id="PS50112">
    <property type="entry name" value="PAS"/>
    <property type="match status" value="1"/>
</dbReference>
<dbReference type="Gene3D" id="3.30.450.270">
    <property type="match status" value="1"/>
</dbReference>
<dbReference type="InterPro" id="IPR003018">
    <property type="entry name" value="GAF"/>
</dbReference>
<accession>A0A1T4S5K4</accession>
<evidence type="ECO:0000259" key="6">
    <source>
        <dbReference type="PROSITE" id="PS50046"/>
    </source>
</evidence>
<dbReference type="OrthoDB" id="9808408at2"/>
<sequence>MTDTQNPVVEDCLREPIHLSGAIQPHGYLVSCDGSDWTVRHVSANVEALFGVPPEELLGKALSEFIPDDVLHAIDDVVAGEEANGVAQRACTSNIGPLMTVCDVTAHVADDLVHVELEPQPFRVQERAPTSIAQSMVAQMGIGDDGSGFFQRTAEQVQLLTGYDRVMVYRFREDDSGEVIAETCRDGMEPYLGLRYPATDIPPQARHLYLRNRIRVIPDATYAAVPLVPPFLPDDQALDLSQHVLRSVSPIHLEYLGNMGVVASMSISIVSGGRLWGLIACHHGSPRPLTAAVRAAADLFGMFVSMRVAAREQEQTMEHYESAQRVHEKLAQRLSRAPDFDGALIGELESLQGVLACDGSAAWLGGQWHTCGRAPASRNPQPLLEWLRRQGHPAVATADAAADWNVPALGAPGLAGLMAINLGTPRDWLFLFRVEQVEQVRWAGEPKKALVVTDDGERIAPRKSFATWRETVRGRSVGWSASDLRGAQRMQRVLRDHRSRVLAHGDPGHYEHRHVRQRLQDQKLRLDGAAALLDGLVHLEERDAARISDRIDRLEEDLRMLMGRSAAPPGSAIDPSRDSAGALS</sequence>
<evidence type="ECO:0000256" key="1">
    <source>
        <dbReference type="ARBA" id="ARBA00022543"/>
    </source>
</evidence>
<feature type="domain" description="PAS" evidence="7">
    <location>
        <begin position="28"/>
        <end position="69"/>
    </location>
</feature>
<evidence type="ECO:0000256" key="2">
    <source>
        <dbReference type="ARBA" id="ARBA00022606"/>
    </source>
</evidence>
<dbReference type="Pfam" id="PF01590">
    <property type="entry name" value="GAF"/>
    <property type="match status" value="1"/>
</dbReference>
<protein>
    <submittedName>
        <fullName evidence="8">PAS fold-containing protein</fullName>
    </submittedName>
</protein>
<dbReference type="EMBL" id="FUXP01000013">
    <property type="protein sequence ID" value="SKA23178.1"/>
    <property type="molecule type" value="Genomic_DNA"/>
</dbReference>
<reference evidence="8 9" key="1">
    <citation type="submission" date="2017-02" db="EMBL/GenBank/DDBJ databases">
        <authorList>
            <person name="Peterson S.W."/>
        </authorList>
    </citation>
    <scope>NUCLEOTIDE SEQUENCE [LARGE SCALE GENOMIC DNA]</scope>
    <source>
        <strain evidence="8 9">DSM 21749</strain>
    </source>
</reference>
<dbReference type="Gene3D" id="3.30.450.20">
    <property type="entry name" value="PAS domain"/>
    <property type="match status" value="1"/>
</dbReference>
<dbReference type="InterPro" id="IPR035965">
    <property type="entry name" value="PAS-like_dom_sf"/>
</dbReference>
<feature type="domain" description="Phytochrome chromophore attachment site" evidence="6">
    <location>
        <begin position="145"/>
        <end position="287"/>
    </location>
</feature>
<dbReference type="SMART" id="SM00065">
    <property type="entry name" value="GAF"/>
    <property type="match status" value="1"/>
</dbReference>